<evidence type="ECO:0000313" key="2">
    <source>
        <dbReference type="Proteomes" id="UP000246121"/>
    </source>
</evidence>
<evidence type="ECO:0000313" key="1">
    <source>
        <dbReference type="EMBL" id="PWU89740.1"/>
    </source>
</evidence>
<reference evidence="1 2" key="1">
    <citation type="journal article" date="2018" name="Microb. Genom.">
        <title>Expanding an expanded genome: long-read sequencing of Trypanosoma cruzi.</title>
        <authorList>
            <person name="Berna L."/>
            <person name="Rodriguez M."/>
            <person name="Chiribao M.L."/>
            <person name="Parodi-Talice A."/>
            <person name="Pita S."/>
            <person name="Rijo G."/>
            <person name="Alvarez-Valin F."/>
            <person name="Robello C."/>
        </authorList>
    </citation>
    <scope>NUCLEOTIDE SEQUENCE [LARGE SCALE GENOMIC DNA]</scope>
    <source>
        <strain evidence="1 2">Dm28c</strain>
    </source>
</reference>
<accession>A0A2V2V060</accession>
<name>A0A2V2V060_TRYCR</name>
<dbReference type="VEuPathDB" id="TriTrypDB:C4B63_56g167"/>
<proteinExistence type="predicted"/>
<sequence length="110" mass="12559">MKSTARHCDIFRQRASDSFFVALTTVGRPVRFRLSGDAPTIVPLLNPVSRRKLLESYRPISLTSIVSKVAEKMVLKRLLWVWTPHPHQYAYRSMRTTTMQLGTPDTRSGA</sequence>
<gene>
    <name evidence="1" type="ORF">C4B63_56g167</name>
</gene>
<dbReference type="VEuPathDB" id="TriTrypDB:C3747_662g8"/>
<dbReference type="AlphaFoldDB" id="A0A2V2V060"/>
<organism evidence="1 2">
    <name type="scientific">Trypanosoma cruzi</name>
    <dbReference type="NCBI Taxonomy" id="5693"/>
    <lineage>
        <taxon>Eukaryota</taxon>
        <taxon>Discoba</taxon>
        <taxon>Euglenozoa</taxon>
        <taxon>Kinetoplastea</taxon>
        <taxon>Metakinetoplastina</taxon>
        <taxon>Trypanosomatida</taxon>
        <taxon>Trypanosomatidae</taxon>
        <taxon>Trypanosoma</taxon>
        <taxon>Schizotrypanum</taxon>
    </lineage>
</organism>
<dbReference type="Proteomes" id="UP000246121">
    <property type="component" value="Unassembled WGS sequence"/>
</dbReference>
<dbReference type="EMBL" id="PRFA01000056">
    <property type="protein sequence ID" value="PWU89740.1"/>
    <property type="molecule type" value="Genomic_DNA"/>
</dbReference>
<protein>
    <submittedName>
        <fullName evidence="1">Uncharacterized protein</fullName>
    </submittedName>
</protein>
<comment type="caution">
    <text evidence="1">The sequence shown here is derived from an EMBL/GenBank/DDBJ whole genome shotgun (WGS) entry which is preliminary data.</text>
</comment>